<keyword evidence="1" id="KW-1133">Transmembrane helix</keyword>
<evidence type="ECO:0000313" key="2">
    <source>
        <dbReference type="EMBL" id="PKV66705.1"/>
    </source>
</evidence>
<feature type="transmembrane region" description="Helical" evidence="1">
    <location>
        <begin position="12"/>
        <end position="34"/>
    </location>
</feature>
<keyword evidence="3" id="KW-1185">Reference proteome</keyword>
<evidence type="ECO:0000313" key="3">
    <source>
        <dbReference type="Proteomes" id="UP000233782"/>
    </source>
</evidence>
<protein>
    <submittedName>
        <fullName evidence="2">Uncharacterized protein</fullName>
    </submittedName>
</protein>
<proteinExistence type="predicted"/>
<accession>A0A2N3UBJ1</accession>
<comment type="caution">
    <text evidence="2">The sequence shown here is derived from an EMBL/GenBank/DDBJ whole genome shotgun (WGS) entry which is preliminary data.</text>
</comment>
<name>A0A2N3UBJ1_9BACT</name>
<keyword evidence="1" id="KW-0472">Membrane</keyword>
<evidence type="ECO:0000256" key="1">
    <source>
        <dbReference type="SAM" id="Phobius"/>
    </source>
</evidence>
<feature type="transmembrane region" description="Helical" evidence="1">
    <location>
        <begin position="54"/>
        <end position="85"/>
    </location>
</feature>
<dbReference type="EMBL" id="PJMU01000002">
    <property type="protein sequence ID" value="PKV66705.1"/>
    <property type="molecule type" value="Genomic_DNA"/>
</dbReference>
<keyword evidence="1" id="KW-0812">Transmembrane</keyword>
<organism evidence="2 3">
    <name type="scientific">Pontibacter ramchanderi</name>
    <dbReference type="NCBI Taxonomy" id="1179743"/>
    <lineage>
        <taxon>Bacteria</taxon>
        <taxon>Pseudomonadati</taxon>
        <taxon>Bacteroidota</taxon>
        <taxon>Cytophagia</taxon>
        <taxon>Cytophagales</taxon>
        <taxon>Hymenobacteraceae</taxon>
        <taxon>Pontibacter</taxon>
    </lineage>
</organism>
<reference evidence="2 3" key="1">
    <citation type="submission" date="2017-12" db="EMBL/GenBank/DDBJ databases">
        <title>Genomic Encyclopedia of Type Strains, Phase III (KMG-III): the genomes of soil and plant-associated and newly described type strains.</title>
        <authorList>
            <person name="Whitman W."/>
        </authorList>
    </citation>
    <scope>NUCLEOTIDE SEQUENCE [LARGE SCALE GENOMIC DNA]</scope>
    <source>
        <strain evidence="2 3">LP43</strain>
    </source>
</reference>
<dbReference type="AlphaFoldDB" id="A0A2N3UBJ1"/>
<dbReference type="Proteomes" id="UP000233782">
    <property type="component" value="Unassembled WGS sequence"/>
</dbReference>
<sequence>MILLKGGLSLDMLFALLGAFIGALSVFIGSHKYATRTPFYNLSYSNYSAIQKVLVYLPFLLFTLISAVVAFYILFFSIGIIFASLSDL</sequence>
<gene>
    <name evidence="2" type="ORF">BD749_1835</name>
</gene>